<dbReference type="EMBL" id="CM007368">
    <property type="protein sequence ID" value="OIW06272.1"/>
    <property type="molecule type" value="Genomic_DNA"/>
</dbReference>
<sequence length="102" mass="11458">MHQDARRGTNLAKGHKATLTEAHALSSVERIRHGIGRRTNSNRATYIILGAGHMGQGRWAHGRSDRGMSTNQAQVGCVHQVRRWAWHTGQLGVAWHHFPHWA</sequence>
<protein>
    <submittedName>
        <fullName evidence="1">Uncharacterized protein</fullName>
    </submittedName>
</protein>
<reference evidence="1 2" key="1">
    <citation type="journal article" date="2017" name="Plant Biotechnol. J.">
        <title>A comprehensive draft genome sequence for lupin (Lupinus angustifolius), an emerging health food: insights into plant-microbe interactions and legume evolution.</title>
        <authorList>
            <person name="Hane J.K."/>
            <person name="Ming Y."/>
            <person name="Kamphuis L.G."/>
            <person name="Nelson M.N."/>
            <person name="Garg G."/>
            <person name="Atkins C.A."/>
            <person name="Bayer P.E."/>
            <person name="Bravo A."/>
            <person name="Bringans S."/>
            <person name="Cannon S."/>
            <person name="Edwards D."/>
            <person name="Foley R."/>
            <person name="Gao L.L."/>
            <person name="Harrison M.J."/>
            <person name="Huang W."/>
            <person name="Hurgobin B."/>
            <person name="Li S."/>
            <person name="Liu C.W."/>
            <person name="McGrath A."/>
            <person name="Morahan G."/>
            <person name="Murray J."/>
            <person name="Weller J."/>
            <person name="Jian J."/>
            <person name="Singh K.B."/>
        </authorList>
    </citation>
    <scope>NUCLEOTIDE SEQUENCE</scope>
    <source>
        <strain evidence="2">cv. Tanjil</strain>
        <tissue evidence="1">Whole plant</tissue>
    </source>
</reference>
<gene>
    <name evidence="1" type="ORF">TanjilG_19710</name>
</gene>
<dbReference type="AlphaFoldDB" id="A0A4P1RAI8"/>
<dbReference type="Proteomes" id="UP000188354">
    <property type="component" value="Chromosome LG08"/>
</dbReference>
<proteinExistence type="predicted"/>
<organism evidence="1 2">
    <name type="scientific">Lupinus angustifolius</name>
    <name type="common">Narrow-leaved blue lupine</name>
    <dbReference type="NCBI Taxonomy" id="3871"/>
    <lineage>
        <taxon>Eukaryota</taxon>
        <taxon>Viridiplantae</taxon>
        <taxon>Streptophyta</taxon>
        <taxon>Embryophyta</taxon>
        <taxon>Tracheophyta</taxon>
        <taxon>Spermatophyta</taxon>
        <taxon>Magnoliopsida</taxon>
        <taxon>eudicotyledons</taxon>
        <taxon>Gunneridae</taxon>
        <taxon>Pentapetalae</taxon>
        <taxon>rosids</taxon>
        <taxon>fabids</taxon>
        <taxon>Fabales</taxon>
        <taxon>Fabaceae</taxon>
        <taxon>Papilionoideae</taxon>
        <taxon>50 kb inversion clade</taxon>
        <taxon>genistoids sensu lato</taxon>
        <taxon>core genistoids</taxon>
        <taxon>Genisteae</taxon>
        <taxon>Lupinus</taxon>
    </lineage>
</organism>
<accession>A0A4P1RAI8</accession>
<dbReference type="Gramene" id="OIW06272">
    <property type="protein sequence ID" value="OIW06272"/>
    <property type="gene ID" value="TanjilG_19710"/>
</dbReference>
<evidence type="ECO:0000313" key="2">
    <source>
        <dbReference type="Proteomes" id="UP000188354"/>
    </source>
</evidence>
<name>A0A4P1RAI8_LUPAN</name>
<keyword evidence="2" id="KW-1185">Reference proteome</keyword>
<evidence type="ECO:0000313" key="1">
    <source>
        <dbReference type="EMBL" id="OIW06272.1"/>
    </source>
</evidence>